<name>A0A0G1C6K5_9BACT</name>
<dbReference type="AlphaFoldDB" id="A0A0G1C6K5"/>
<gene>
    <name evidence="2" type="ORF">UV09_C0044G0006</name>
</gene>
<dbReference type="EMBL" id="LCDD01000044">
    <property type="protein sequence ID" value="KKS45263.1"/>
    <property type="molecule type" value="Genomic_DNA"/>
</dbReference>
<dbReference type="Gene3D" id="3.40.50.2000">
    <property type="entry name" value="Glycogen Phosphorylase B"/>
    <property type="match status" value="2"/>
</dbReference>
<dbReference type="PANTHER" id="PTHR45947:SF3">
    <property type="entry name" value="SULFOQUINOVOSYL TRANSFERASE SQD2"/>
    <property type="match status" value="1"/>
</dbReference>
<evidence type="ECO:0000313" key="3">
    <source>
        <dbReference type="Proteomes" id="UP000034320"/>
    </source>
</evidence>
<comment type="caution">
    <text evidence="2">The sequence shown here is derived from an EMBL/GenBank/DDBJ whole genome shotgun (WGS) entry which is preliminary data.</text>
</comment>
<feature type="domain" description="Glycosyl transferase family 1" evidence="1">
    <location>
        <begin position="200"/>
        <end position="347"/>
    </location>
</feature>
<dbReference type="GO" id="GO:0016757">
    <property type="term" value="F:glycosyltransferase activity"/>
    <property type="evidence" value="ECO:0007669"/>
    <property type="project" value="InterPro"/>
</dbReference>
<organism evidence="2 3">
    <name type="scientific">Candidatus Gottesmanbacteria bacterium GW2011_GWA2_42_18</name>
    <dbReference type="NCBI Taxonomy" id="1618442"/>
    <lineage>
        <taxon>Bacteria</taxon>
        <taxon>Candidatus Gottesmaniibacteriota</taxon>
    </lineage>
</organism>
<dbReference type="InterPro" id="IPR001296">
    <property type="entry name" value="Glyco_trans_1"/>
</dbReference>
<sequence>MTDRLLFITQYFAPAWGYGGPPIVLYRLTRELVNLGFSITVITTDSLDGRRQKSGKEIIDGVKVFRFPTVSNCLAYKFKLFYVPFIRRKIKNMLAGSKFVFFSDLRAVLNWQVYPLVKSMGIPYGIFTFGQIPYDSGMKGQIKKVFDKLWVSDFVTSAKFRFCQTEHEREMYRQFSIAKENTQLLLLPVDSHSGKKTGNKKNFRKRFGISETDFLLLYVGRLNKLKGIDSIIRSVRGLRNKHNITLLIVGRDDGCEGQLRQEAGIEAGKCIIFAGPLYEDAVYEAYRNADCFIVTPRFFEETSTAALEALSCGIPVITSEQSEIPYLEEYKAGIIVKDISRLDTAILTMMLQRDKYKKGTINLIRNKYDSSKIAKRFVSFLT</sequence>
<proteinExistence type="predicted"/>
<evidence type="ECO:0000313" key="2">
    <source>
        <dbReference type="EMBL" id="KKS45263.1"/>
    </source>
</evidence>
<reference evidence="2 3" key="1">
    <citation type="journal article" date="2015" name="Nature">
        <title>rRNA introns, odd ribosomes, and small enigmatic genomes across a large radiation of phyla.</title>
        <authorList>
            <person name="Brown C.T."/>
            <person name="Hug L.A."/>
            <person name="Thomas B.C."/>
            <person name="Sharon I."/>
            <person name="Castelle C.J."/>
            <person name="Singh A."/>
            <person name="Wilkins M.J."/>
            <person name="Williams K.H."/>
            <person name="Banfield J.F."/>
        </authorList>
    </citation>
    <scope>NUCLEOTIDE SEQUENCE [LARGE SCALE GENOMIC DNA]</scope>
</reference>
<accession>A0A0G1C6K5</accession>
<evidence type="ECO:0000259" key="1">
    <source>
        <dbReference type="Pfam" id="PF00534"/>
    </source>
</evidence>
<dbReference type="PANTHER" id="PTHR45947">
    <property type="entry name" value="SULFOQUINOVOSYL TRANSFERASE SQD2"/>
    <property type="match status" value="1"/>
</dbReference>
<keyword evidence="2" id="KW-0808">Transferase</keyword>
<protein>
    <submittedName>
        <fullName evidence="2">Glycosyl transferase group 1</fullName>
    </submittedName>
</protein>
<dbReference type="Proteomes" id="UP000034320">
    <property type="component" value="Unassembled WGS sequence"/>
</dbReference>
<dbReference type="Pfam" id="PF00534">
    <property type="entry name" value="Glycos_transf_1"/>
    <property type="match status" value="1"/>
</dbReference>
<dbReference type="InterPro" id="IPR050194">
    <property type="entry name" value="Glycosyltransferase_grp1"/>
</dbReference>
<dbReference type="SUPFAM" id="SSF53756">
    <property type="entry name" value="UDP-Glycosyltransferase/glycogen phosphorylase"/>
    <property type="match status" value="1"/>
</dbReference>
<dbReference type="PATRIC" id="fig|1618442.3.peg.1279"/>